<sequence>MVWDGRGEYGEVPQVPLIATTNTPNLKHHSKGLECRFHSRQVGQEVTGTTYRLSSSLRFLDPPSLISLEGSQRWPGPVKEL</sequence>
<proteinExistence type="predicted"/>
<evidence type="ECO:0000313" key="1">
    <source>
        <dbReference type="EMBL" id="KAK5633251.1"/>
    </source>
</evidence>
<dbReference type="Proteomes" id="UP001305414">
    <property type="component" value="Unassembled WGS sequence"/>
</dbReference>
<reference evidence="1 2" key="1">
    <citation type="submission" date="2023-10" db="EMBL/GenBank/DDBJ databases">
        <title>Draft genome sequence of Xylaria bambusicola isolate GMP-LS, the root and basal stem rot pathogen of sugarcane in Indonesia.</title>
        <authorList>
            <person name="Selvaraj P."/>
            <person name="Muralishankar V."/>
            <person name="Muruganantham S."/>
            <person name="Sp S."/>
            <person name="Haryani S."/>
            <person name="Lau K.J.X."/>
            <person name="Naqvi N.I."/>
        </authorList>
    </citation>
    <scope>NUCLEOTIDE SEQUENCE [LARGE SCALE GENOMIC DNA]</scope>
    <source>
        <strain evidence="1">GMP-LS</strain>
    </source>
</reference>
<evidence type="ECO:0000313" key="2">
    <source>
        <dbReference type="Proteomes" id="UP001305414"/>
    </source>
</evidence>
<dbReference type="EMBL" id="JAWHQM010000031">
    <property type="protein sequence ID" value="KAK5633251.1"/>
    <property type="molecule type" value="Genomic_DNA"/>
</dbReference>
<accession>A0AAN7UW61</accession>
<dbReference type="AlphaFoldDB" id="A0AAN7UW61"/>
<protein>
    <submittedName>
        <fullName evidence="1">Uncharacterized protein</fullName>
    </submittedName>
</protein>
<gene>
    <name evidence="1" type="ORF">RRF57_008965</name>
</gene>
<keyword evidence="2" id="KW-1185">Reference proteome</keyword>
<name>A0AAN7UW61_9PEZI</name>
<organism evidence="1 2">
    <name type="scientific">Xylaria bambusicola</name>
    <dbReference type="NCBI Taxonomy" id="326684"/>
    <lineage>
        <taxon>Eukaryota</taxon>
        <taxon>Fungi</taxon>
        <taxon>Dikarya</taxon>
        <taxon>Ascomycota</taxon>
        <taxon>Pezizomycotina</taxon>
        <taxon>Sordariomycetes</taxon>
        <taxon>Xylariomycetidae</taxon>
        <taxon>Xylariales</taxon>
        <taxon>Xylariaceae</taxon>
        <taxon>Xylaria</taxon>
    </lineage>
</organism>
<comment type="caution">
    <text evidence="1">The sequence shown here is derived from an EMBL/GenBank/DDBJ whole genome shotgun (WGS) entry which is preliminary data.</text>
</comment>